<dbReference type="EC" id="2.7.8.-" evidence="12 13"/>
<keyword evidence="9 12" id="KW-0472">Membrane</keyword>
<dbReference type="PROSITE" id="PS50035">
    <property type="entry name" value="PLD"/>
    <property type="match status" value="2"/>
</dbReference>
<dbReference type="HAMAP" id="MF_01916">
    <property type="entry name" value="Cardiolipin_synth_Cls"/>
    <property type="match status" value="1"/>
</dbReference>
<dbReference type="InterPro" id="IPR022924">
    <property type="entry name" value="Cardiolipin_synthase"/>
</dbReference>
<protein>
    <recommendedName>
        <fullName evidence="12 13">Cardiolipin synthase</fullName>
        <shortName evidence="12">CL synthase</shortName>
        <ecNumber evidence="12 13">2.7.8.-</ecNumber>
    </recommendedName>
</protein>
<feature type="active site" evidence="12">
    <location>
        <position position="217"/>
    </location>
</feature>
<keyword evidence="11 12" id="KW-1208">Phospholipid metabolism</keyword>
<feature type="active site" evidence="12">
    <location>
        <position position="219"/>
    </location>
</feature>
<dbReference type="PANTHER" id="PTHR21248:SF22">
    <property type="entry name" value="PHOSPHOLIPASE D"/>
    <property type="match status" value="1"/>
</dbReference>
<reference evidence="15" key="1">
    <citation type="submission" date="2014-12" db="EMBL/GenBank/DDBJ databases">
        <title>Genome sequence of Clostridium beijerinckii strain 59B.</title>
        <authorList>
            <person name="Little G.T."/>
            <person name="Minton N.P."/>
        </authorList>
    </citation>
    <scope>NUCLEOTIDE SEQUENCE [LARGE SCALE GENOMIC DNA]</scope>
    <source>
        <strain evidence="15">59B</strain>
    </source>
</reference>
<keyword evidence="8 12" id="KW-0443">Lipid metabolism</keyword>
<comment type="function">
    <text evidence="12">Catalyzes the reversible phosphatidyl group transfer from one phosphatidylglycerol molecule to another to form cardiolipin (CL) (diphosphatidylglycerol) and glycerol.</text>
</comment>
<evidence type="ECO:0000256" key="4">
    <source>
        <dbReference type="ARBA" id="ARBA00022679"/>
    </source>
</evidence>
<evidence type="ECO:0000256" key="7">
    <source>
        <dbReference type="ARBA" id="ARBA00022989"/>
    </source>
</evidence>
<dbReference type="PANTHER" id="PTHR21248">
    <property type="entry name" value="CARDIOLIPIN SYNTHASE"/>
    <property type="match status" value="1"/>
</dbReference>
<comment type="subcellular location">
    <subcellularLocation>
        <location evidence="1 12">Cell membrane</location>
        <topology evidence="1 12">Multi-pass membrane protein</topology>
    </subcellularLocation>
</comment>
<dbReference type="Proteomes" id="UP000031866">
    <property type="component" value="Chromosome"/>
</dbReference>
<dbReference type="CDD" id="cd09112">
    <property type="entry name" value="PLDc_CLS_2"/>
    <property type="match status" value="1"/>
</dbReference>
<feature type="active site" evidence="12">
    <location>
        <position position="402"/>
    </location>
</feature>
<dbReference type="Pfam" id="PF13396">
    <property type="entry name" value="PLDc_N"/>
    <property type="match status" value="1"/>
</dbReference>
<keyword evidence="5 12" id="KW-0812">Transmembrane</keyword>
<dbReference type="RefSeq" id="WP_023973933.1">
    <property type="nucleotide sequence ID" value="NZ_BKAK01000006.1"/>
</dbReference>
<dbReference type="NCBIfam" id="TIGR04265">
    <property type="entry name" value="bac_cardiolipin"/>
    <property type="match status" value="1"/>
</dbReference>
<dbReference type="FunFam" id="3.30.870.10:FF:000014">
    <property type="entry name" value="Cardiolipin synthase"/>
    <property type="match status" value="1"/>
</dbReference>
<keyword evidence="2 12" id="KW-1003">Cell membrane</keyword>
<evidence type="ECO:0000256" key="13">
    <source>
        <dbReference type="NCBIfam" id="TIGR04265"/>
    </source>
</evidence>
<evidence type="ECO:0000256" key="6">
    <source>
        <dbReference type="ARBA" id="ARBA00022737"/>
    </source>
</evidence>
<dbReference type="CDD" id="cd09110">
    <property type="entry name" value="PLDc_CLS_1"/>
    <property type="match status" value="1"/>
</dbReference>
<evidence type="ECO:0000256" key="9">
    <source>
        <dbReference type="ARBA" id="ARBA00023136"/>
    </source>
</evidence>
<dbReference type="Gene3D" id="3.30.870.10">
    <property type="entry name" value="Endonuclease Chain A"/>
    <property type="match status" value="2"/>
</dbReference>
<evidence type="ECO:0000256" key="11">
    <source>
        <dbReference type="ARBA" id="ARBA00023264"/>
    </source>
</evidence>
<dbReference type="EMBL" id="CP010086">
    <property type="protein sequence ID" value="AJH01644.1"/>
    <property type="molecule type" value="Genomic_DNA"/>
</dbReference>
<evidence type="ECO:0000256" key="2">
    <source>
        <dbReference type="ARBA" id="ARBA00022475"/>
    </source>
</evidence>
<dbReference type="Pfam" id="PF13091">
    <property type="entry name" value="PLDc_2"/>
    <property type="match status" value="2"/>
</dbReference>
<feature type="active site" evidence="12">
    <location>
        <position position="395"/>
    </location>
</feature>
<evidence type="ECO:0000256" key="12">
    <source>
        <dbReference type="HAMAP-Rule" id="MF_01916"/>
    </source>
</evidence>
<dbReference type="InterPro" id="IPR025202">
    <property type="entry name" value="PLD-like_dom"/>
</dbReference>
<dbReference type="AlphaFoldDB" id="A0A0B5QXD9"/>
<feature type="active site" evidence="12">
    <location>
        <position position="224"/>
    </location>
</feature>
<gene>
    <name evidence="14" type="ORF">LF65_05118</name>
</gene>
<evidence type="ECO:0000256" key="3">
    <source>
        <dbReference type="ARBA" id="ARBA00022516"/>
    </source>
</evidence>
<keyword evidence="3 12" id="KW-0444">Lipid biosynthesis</keyword>
<keyword evidence="6" id="KW-0677">Repeat</keyword>
<evidence type="ECO:0000256" key="5">
    <source>
        <dbReference type="ARBA" id="ARBA00022692"/>
    </source>
</evidence>
<dbReference type="InterPro" id="IPR001736">
    <property type="entry name" value="PLipase_D/transphosphatidylase"/>
</dbReference>
<comment type="caution">
    <text evidence="12">Lacks conserved residue(s) required for the propagation of feature annotation.</text>
</comment>
<dbReference type="GO" id="GO:0032049">
    <property type="term" value="P:cardiolipin biosynthetic process"/>
    <property type="evidence" value="ECO:0007669"/>
    <property type="project" value="UniProtKB-UniRule"/>
</dbReference>
<organism evidence="14 15">
    <name type="scientific">Clostridium beijerinckii</name>
    <name type="common">Clostridium MP</name>
    <dbReference type="NCBI Taxonomy" id="1520"/>
    <lineage>
        <taxon>Bacteria</taxon>
        <taxon>Bacillati</taxon>
        <taxon>Bacillota</taxon>
        <taxon>Clostridia</taxon>
        <taxon>Eubacteriales</taxon>
        <taxon>Clostridiaceae</taxon>
        <taxon>Clostridium</taxon>
    </lineage>
</organism>
<accession>A0A0B5QXD9</accession>
<comment type="similarity">
    <text evidence="12">Belongs to the phospholipase D family. Cardiolipin synthase subfamily.</text>
</comment>
<evidence type="ECO:0000256" key="10">
    <source>
        <dbReference type="ARBA" id="ARBA00023209"/>
    </source>
</evidence>
<dbReference type="InterPro" id="IPR030874">
    <property type="entry name" value="Cardiolipin_synth_Firmi"/>
</dbReference>
<evidence type="ECO:0000313" key="14">
    <source>
        <dbReference type="EMBL" id="AJH01644.1"/>
    </source>
</evidence>
<dbReference type="GO" id="GO:0005886">
    <property type="term" value="C:plasma membrane"/>
    <property type="evidence" value="ECO:0007669"/>
    <property type="project" value="UniProtKB-SubCell"/>
</dbReference>
<keyword evidence="7 12" id="KW-1133">Transmembrane helix</keyword>
<sequence>MNILLGLTVITLVLNILFSLSLVFIERKDPTTTWAWILILMILPGLGFVIYIMFGQNLSRQKIFKEKIKFDEKKRKNLNDTYKSNRHGHDGGEKFADLRRLNFNNSGVKYTTNNKIDVYVNGKEKFSQLIEDIKNAKKFIHVEYYIFRGDTIGKQILDELTKKVKSGLEVRLLLDSMGSRKLRKKVLREYLNAGGKFSLFFPGILPHINTRINYRNHRKIVVIDGQYGYVGGFNVGKEYISEDPEVGFWRDTHVRIEGEAVNALNERFLLDWCHASGEKIIDYNKYAKEFKKDLGDVGIQIVTSGPDHKEEYIRNAYLKLINNAKNNLYLETPYLVLDSPILESLKISALSGVDVRIIIPGKPDHFFMQWAASSYVGELLEAGVKIYSYQNGFIHAKTIVADGLVMSIGTANLDIRSFKLNFEVNAFIYDDRIAKDGEKQFIKDMECSEEITREIYDGRSLSLKIKESLIRLVSPIL</sequence>
<evidence type="ECO:0000256" key="1">
    <source>
        <dbReference type="ARBA" id="ARBA00004651"/>
    </source>
</evidence>
<evidence type="ECO:0000256" key="8">
    <source>
        <dbReference type="ARBA" id="ARBA00023098"/>
    </source>
</evidence>
<dbReference type="SMART" id="SM00155">
    <property type="entry name" value="PLDc"/>
    <property type="match status" value="2"/>
</dbReference>
<dbReference type="OrthoDB" id="9762009at2"/>
<dbReference type="GeneID" id="66347442"/>
<proteinExistence type="inferred from homology"/>
<dbReference type="STRING" id="1520.LF65_05118"/>
<feature type="transmembrane region" description="Helical" evidence="12">
    <location>
        <begin position="35"/>
        <end position="54"/>
    </location>
</feature>
<dbReference type="KEGG" id="cbei:LF65_05118"/>
<dbReference type="GO" id="GO:0008808">
    <property type="term" value="F:cardiolipin synthase activity"/>
    <property type="evidence" value="ECO:0007669"/>
    <property type="project" value="UniProtKB-UniRule"/>
</dbReference>
<dbReference type="InterPro" id="IPR027379">
    <property type="entry name" value="CLS_N"/>
</dbReference>
<keyword evidence="10 12" id="KW-0594">Phospholipid biosynthesis</keyword>
<name>A0A0B5QXD9_CLOBE</name>
<evidence type="ECO:0000313" key="15">
    <source>
        <dbReference type="Proteomes" id="UP000031866"/>
    </source>
</evidence>
<dbReference type="SUPFAM" id="SSF56024">
    <property type="entry name" value="Phospholipase D/nuclease"/>
    <property type="match status" value="2"/>
</dbReference>
<comment type="catalytic activity">
    <reaction evidence="12">
        <text>2 a 1,2-diacyl-sn-glycero-3-phospho-(1'-sn-glycerol) = a cardiolipin + glycerol</text>
        <dbReference type="Rhea" id="RHEA:31451"/>
        <dbReference type="ChEBI" id="CHEBI:17754"/>
        <dbReference type="ChEBI" id="CHEBI:62237"/>
        <dbReference type="ChEBI" id="CHEBI:64716"/>
    </reaction>
</comment>
<keyword evidence="4 12" id="KW-0808">Transferase</keyword>
<feature type="active site" evidence="12">
    <location>
        <position position="397"/>
    </location>
</feature>